<accession>A0A9X7YPY3</accession>
<evidence type="ECO:0000313" key="2">
    <source>
        <dbReference type="EMBL" id="QQD24492.1"/>
    </source>
</evidence>
<feature type="domain" description="PAS" evidence="1">
    <location>
        <begin position="12"/>
        <end position="78"/>
    </location>
</feature>
<dbReference type="NCBIfam" id="TIGR00229">
    <property type="entry name" value="sensory_box"/>
    <property type="match status" value="1"/>
</dbReference>
<evidence type="ECO:0000259" key="1">
    <source>
        <dbReference type="SMART" id="SM00091"/>
    </source>
</evidence>
<dbReference type="InterPro" id="IPR013656">
    <property type="entry name" value="PAS_4"/>
</dbReference>
<dbReference type="Pfam" id="PF08448">
    <property type="entry name" value="PAS_4"/>
    <property type="match status" value="1"/>
</dbReference>
<sequence>MTNEQIHLDDIHWLMEILQNIDVGLVVLDQQYNIQLWNAFMESHSGISPQKARGQNVFQLFPDIPQDWLQRKTEPVFQLRTRAFSLWEQRPYLFHFKNYRPITGRAPFMYQNISMIPLESVDRQVEHICLIIYDVTDVALSRNSQP</sequence>
<dbReference type="SMART" id="SM00091">
    <property type="entry name" value="PAS"/>
    <property type="match status" value="1"/>
</dbReference>
<dbReference type="InterPro" id="IPR000014">
    <property type="entry name" value="PAS"/>
</dbReference>
<name>A0A9X7YPY3_9GAMM</name>
<organism evidence="2 3">
    <name type="scientific">Venatoribacter cucullus</name>
    <dbReference type="NCBI Taxonomy" id="2661630"/>
    <lineage>
        <taxon>Bacteria</taxon>
        <taxon>Pseudomonadati</taxon>
        <taxon>Pseudomonadota</taxon>
        <taxon>Gammaproteobacteria</taxon>
        <taxon>Oceanospirillales</taxon>
        <taxon>Oceanospirillaceae</taxon>
        <taxon>Venatoribacter</taxon>
    </lineage>
</organism>
<dbReference type="Gene3D" id="3.30.450.20">
    <property type="entry name" value="PAS domain"/>
    <property type="match status" value="1"/>
</dbReference>
<dbReference type="EMBL" id="CP046056">
    <property type="protein sequence ID" value="QQD24492.1"/>
    <property type="molecule type" value="Genomic_DNA"/>
</dbReference>
<dbReference type="Proteomes" id="UP000596074">
    <property type="component" value="Chromosome"/>
</dbReference>
<dbReference type="KEGG" id="vcw:GJQ55_08405"/>
<proteinExistence type="predicted"/>
<reference evidence="2 3" key="1">
    <citation type="submission" date="2019-11" db="EMBL/GenBank/DDBJ databases">
        <title>Venatorbacter sp. nov. a predator of Campylobacter and other Gram-negative bacteria.</title>
        <authorList>
            <person name="Saeedi A."/>
            <person name="Cummings N.J."/>
            <person name="Connerton I.F."/>
            <person name="Connerton P.L."/>
        </authorList>
    </citation>
    <scope>NUCLEOTIDE SEQUENCE [LARGE SCALE GENOMIC DNA]</scope>
    <source>
        <strain evidence="2">XL5</strain>
    </source>
</reference>
<dbReference type="SUPFAM" id="SSF55785">
    <property type="entry name" value="PYP-like sensor domain (PAS domain)"/>
    <property type="match status" value="1"/>
</dbReference>
<keyword evidence="3" id="KW-1185">Reference proteome</keyword>
<dbReference type="RefSeq" id="WP_228344546.1">
    <property type="nucleotide sequence ID" value="NZ_CP046056.1"/>
</dbReference>
<dbReference type="CDD" id="cd00130">
    <property type="entry name" value="PAS"/>
    <property type="match status" value="1"/>
</dbReference>
<dbReference type="AlphaFoldDB" id="A0A9X7YPY3"/>
<dbReference type="InterPro" id="IPR035965">
    <property type="entry name" value="PAS-like_dom_sf"/>
</dbReference>
<protein>
    <submittedName>
        <fullName evidence="2">PAS domain-containing protein</fullName>
    </submittedName>
</protein>
<evidence type="ECO:0000313" key="3">
    <source>
        <dbReference type="Proteomes" id="UP000596074"/>
    </source>
</evidence>
<gene>
    <name evidence="2" type="ORF">GJQ55_08405</name>
</gene>